<organism evidence="12">
    <name type="scientific">Enterobius vermicularis</name>
    <name type="common">Human pinworm</name>
    <dbReference type="NCBI Taxonomy" id="51028"/>
    <lineage>
        <taxon>Eukaryota</taxon>
        <taxon>Metazoa</taxon>
        <taxon>Ecdysozoa</taxon>
        <taxon>Nematoda</taxon>
        <taxon>Chromadorea</taxon>
        <taxon>Rhabditida</taxon>
        <taxon>Spirurina</taxon>
        <taxon>Oxyuridomorpha</taxon>
        <taxon>Oxyuroidea</taxon>
        <taxon>Oxyuridae</taxon>
        <taxon>Enterobius</taxon>
    </lineage>
</organism>
<keyword evidence="6 9" id="KW-0472">Membrane</keyword>
<evidence type="ECO:0000256" key="6">
    <source>
        <dbReference type="ARBA" id="ARBA00023136"/>
    </source>
</evidence>
<dbReference type="Pfam" id="PF05875">
    <property type="entry name" value="Ceramidase"/>
    <property type="match status" value="1"/>
</dbReference>
<comment type="similarity">
    <text evidence="2 9">Belongs to the alkaline ceramidase family.</text>
</comment>
<keyword evidence="11" id="KW-1185">Reference proteome</keyword>
<feature type="transmembrane region" description="Helical" evidence="9">
    <location>
        <begin position="206"/>
        <end position="229"/>
    </location>
</feature>
<comment type="subcellular location">
    <subcellularLocation>
        <location evidence="1">Membrane</location>
        <topology evidence="1">Multi-pass membrane protein</topology>
    </subcellularLocation>
</comment>
<evidence type="ECO:0000256" key="1">
    <source>
        <dbReference type="ARBA" id="ARBA00004141"/>
    </source>
</evidence>
<evidence type="ECO:0000313" key="12">
    <source>
        <dbReference type="WBParaSite" id="EVEC_0001144501-mRNA-1"/>
    </source>
</evidence>
<feature type="binding site" evidence="7">
    <location>
        <position position="28"/>
    </location>
    <ligand>
        <name>Ca(2+)</name>
        <dbReference type="ChEBI" id="CHEBI:29108"/>
    </ligand>
</feature>
<dbReference type="AlphaFoldDB" id="A0A0N4VKQ7"/>
<dbReference type="GO" id="GO:0046514">
    <property type="term" value="P:ceramide catabolic process"/>
    <property type="evidence" value="ECO:0007669"/>
    <property type="project" value="TreeGrafter"/>
</dbReference>
<dbReference type="GO" id="GO:0016020">
    <property type="term" value="C:membrane"/>
    <property type="evidence" value="ECO:0007669"/>
    <property type="project" value="UniProtKB-SubCell"/>
</dbReference>
<keyword evidence="3 9" id="KW-0812">Transmembrane</keyword>
<keyword evidence="5 9" id="KW-1133">Transmembrane helix</keyword>
<evidence type="ECO:0000313" key="11">
    <source>
        <dbReference type="Proteomes" id="UP000274131"/>
    </source>
</evidence>
<name>A0A0N4VKQ7_ENTVE</name>
<feature type="binding site" evidence="7">
    <location>
        <position position="13"/>
    </location>
    <ligand>
        <name>Ca(2+)</name>
        <dbReference type="ChEBI" id="CHEBI:29108"/>
    </ligand>
</feature>
<evidence type="ECO:0000313" key="10">
    <source>
        <dbReference type="EMBL" id="VDD96002.1"/>
    </source>
</evidence>
<comment type="cofactor">
    <cofactor evidence="8">
        <name>Zn(2+)</name>
        <dbReference type="ChEBI" id="CHEBI:29105"/>
    </cofactor>
</comment>
<feature type="transmembrane region" description="Helical" evidence="9">
    <location>
        <begin position="91"/>
        <end position="108"/>
    </location>
</feature>
<dbReference type="PANTHER" id="PTHR46139:SF3">
    <property type="entry name" value="ALKALINE CERAMIDASE"/>
    <property type="match status" value="1"/>
</dbReference>
<feature type="transmembrane region" description="Helical" evidence="9">
    <location>
        <begin position="56"/>
        <end position="79"/>
    </location>
</feature>
<feature type="binding site" evidence="8">
    <location>
        <position position="78"/>
    </location>
    <ligand>
        <name>Zn(2+)</name>
        <dbReference type="ChEBI" id="CHEBI:29105"/>
        <note>catalytic</note>
    </ligand>
</feature>
<dbReference type="EC" id="3.5.1.-" evidence="9"/>
<dbReference type="GO" id="GO:0016811">
    <property type="term" value="F:hydrolase activity, acting on carbon-nitrogen (but not peptide) bonds, in linear amides"/>
    <property type="evidence" value="ECO:0007669"/>
    <property type="project" value="InterPro"/>
</dbReference>
<dbReference type="GO" id="GO:0046872">
    <property type="term" value="F:metal ion binding"/>
    <property type="evidence" value="ECO:0007669"/>
    <property type="project" value="UniProtKB-KW"/>
</dbReference>
<dbReference type="EMBL" id="UXUI01011160">
    <property type="protein sequence ID" value="VDD96002.1"/>
    <property type="molecule type" value="Genomic_DNA"/>
</dbReference>
<protein>
    <recommendedName>
        <fullName evidence="9">Alkaline ceramidase</fullName>
        <ecNumber evidence="9">3.5.1.-</ecNumber>
    </recommendedName>
</protein>
<sequence length="265" mass="30723">MDRWLAYESGQPWCESAYKYQQLHFVAEFANSVTNLPLIVLPMVNVFLLKPYISTVNWIVLLPHLLLTINGIASTYYHATLNLFGQLVDELSILWLVNVCLITYLPVMKWYPQKLKEHIVGLRWVILVTTTIVSALCFIKPSLNAFALMLYSIPGIAVIYNEGVKSGIVFCEKSPSVIFLLWITASICWFSDRLLCDFWLYLGTPYMHAVFHLLSSIAAYRVFVMFSLLDIYRRQDMHNFHAVIRYFPCSTKFGLPYITLRQKRV</sequence>
<feature type="transmembrane region" description="Helical" evidence="9">
    <location>
        <begin position="145"/>
        <end position="164"/>
    </location>
</feature>
<evidence type="ECO:0000256" key="8">
    <source>
        <dbReference type="PIRSR" id="PIRSR608901-2"/>
    </source>
</evidence>
<dbReference type="InterPro" id="IPR008901">
    <property type="entry name" value="ACER"/>
</dbReference>
<keyword evidence="7" id="KW-0479">Metal-binding</keyword>
<dbReference type="WBParaSite" id="EVEC_0001144501-mRNA-1">
    <property type="protein sequence ID" value="EVEC_0001144501-mRNA-1"/>
    <property type="gene ID" value="EVEC_0001144501"/>
</dbReference>
<gene>
    <name evidence="10" type="ORF">EVEC_LOCUS10753</name>
</gene>
<dbReference type="PANTHER" id="PTHR46139">
    <property type="entry name" value="ALKALINE CERAMIDASE"/>
    <property type="match status" value="1"/>
</dbReference>
<comment type="function">
    <text evidence="9">Hydrolyzes the sphingolipid ceramide into sphingosine and free fatty acid.</text>
</comment>
<reference evidence="10 11" key="2">
    <citation type="submission" date="2018-10" db="EMBL/GenBank/DDBJ databases">
        <authorList>
            <consortium name="Pathogen Informatics"/>
        </authorList>
    </citation>
    <scope>NUCLEOTIDE SEQUENCE [LARGE SCALE GENOMIC DNA]</scope>
</reference>
<dbReference type="STRING" id="51028.A0A0N4VKQ7"/>
<accession>A0A0N4VKQ7</accession>
<keyword evidence="7" id="KW-0106">Calcium</keyword>
<keyword evidence="9" id="KW-0443">Lipid metabolism</keyword>
<feature type="binding site" evidence="8">
    <location>
        <position position="208"/>
    </location>
    <ligand>
        <name>Zn(2+)</name>
        <dbReference type="ChEBI" id="CHEBI:29105"/>
        <note>catalytic</note>
    </ligand>
</feature>
<feature type="transmembrane region" description="Helical" evidence="9">
    <location>
        <begin position="176"/>
        <end position="200"/>
    </location>
</feature>
<dbReference type="OrthoDB" id="187171at2759"/>
<evidence type="ECO:0000256" key="3">
    <source>
        <dbReference type="ARBA" id="ARBA00022692"/>
    </source>
</evidence>
<evidence type="ECO:0000256" key="5">
    <source>
        <dbReference type="ARBA" id="ARBA00022989"/>
    </source>
</evidence>
<dbReference type="Proteomes" id="UP000274131">
    <property type="component" value="Unassembled WGS sequence"/>
</dbReference>
<keyword evidence="4 9" id="KW-0378">Hydrolase</keyword>
<evidence type="ECO:0000256" key="4">
    <source>
        <dbReference type="ARBA" id="ARBA00022801"/>
    </source>
</evidence>
<evidence type="ECO:0000256" key="2">
    <source>
        <dbReference type="ARBA" id="ARBA00009780"/>
    </source>
</evidence>
<feature type="transmembrane region" description="Helical" evidence="9">
    <location>
        <begin position="120"/>
        <end position="139"/>
    </location>
</feature>
<feature type="binding site" evidence="8">
    <location>
        <position position="212"/>
    </location>
    <ligand>
        <name>Zn(2+)</name>
        <dbReference type="ChEBI" id="CHEBI:29105"/>
        <note>catalytic</note>
    </ligand>
</feature>
<keyword evidence="8" id="KW-0862">Zinc</keyword>
<evidence type="ECO:0000256" key="9">
    <source>
        <dbReference type="RuleBase" id="RU364079"/>
    </source>
</evidence>
<reference evidence="12" key="1">
    <citation type="submission" date="2017-02" db="UniProtKB">
        <authorList>
            <consortium name="WormBaseParasite"/>
        </authorList>
    </citation>
    <scope>IDENTIFICATION</scope>
</reference>
<feature type="transmembrane region" description="Helical" evidence="9">
    <location>
        <begin position="29"/>
        <end position="49"/>
    </location>
</feature>
<evidence type="ECO:0000256" key="7">
    <source>
        <dbReference type="PIRSR" id="PIRSR608901-1"/>
    </source>
</evidence>
<feature type="binding site" evidence="7">
    <location>
        <position position="15"/>
    </location>
    <ligand>
        <name>Ca(2+)</name>
        <dbReference type="ChEBI" id="CHEBI:29108"/>
    </ligand>
</feature>
<proteinExistence type="inferred from homology"/>